<dbReference type="AlphaFoldDB" id="A0A261FHF3"/>
<name>A0A261FHF3_9BIFI</name>
<gene>
    <name evidence="2" type="ORF">BMYO_1618</name>
</gene>
<feature type="domain" description="SLH" evidence="1">
    <location>
        <begin position="277"/>
        <end position="331"/>
    </location>
</feature>
<dbReference type="EMBL" id="MWWW01000019">
    <property type="protein sequence ID" value="OZG58600.1"/>
    <property type="molecule type" value="Genomic_DNA"/>
</dbReference>
<proteinExistence type="predicted"/>
<keyword evidence="3" id="KW-1185">Reference proteome</keyword>
<reference evidence="2 3" key="1">
    <citation type="journal article" date="2017" name="BMC Genomics">
        <title>Comparative genomic and phylogenomic analyses of the Bifidobacteriaceae family.</title>
        <authorList>
            <person name="Lugli G.A."/>
            <person name="Milani C."/>
            <person name="Turroni F."/>
            <person name="Duranti S."/>
            <person name="Mancabelli L."/>
            <person name="Mangifesta M."/>
            <person name="Ferrario C."/>
            <person name="Modesto M."/>
            <person name="Mattarelli P."/>
            <person name="Jiri K."/>
            <person name="van Sinderen D."/>
            <person name="Ventura M."/>
        </authorList>
    </citation>
    <scope>NUCLEOTIDE SEQUENCE [LARGE SCALE GENOMIC DNA]</scope>
    <source>
        <strain evidence="2 3">DSM 100196</strain>
    </source>
</reference>
<protein>
    <submittedName>
        <fullName evidence="2">1,4-beta-N-acetylmuramidase</fullName>
    </submittedName>
</protein>
<evidence type="ECO:0000259" key="1">
    <source>
        <dbReference type="PROSITE" id="PS51272"/>
    </source>
</evidence>
<dbReference type="Pfam" id="PF00395">
    <property type="entry name" value="SLH"/>
    <property type="match status" value="1"/>
</dbReference>
<organism evidence="2 3">
    <name type="scientific">Bifidobacterium myosotis</name>
    <dbReference type="NCBI Taxonomy" id="1630166"/>
    <lineage>
        <taxon>Bacteria</taxon>
        <taxon>Bacillati</taxon>
        <taxon>Actinomycetota</taxon>
        <taxon>Actinomycetes</taxon>
        <taxon>Bifidobacteriales</taxon>
        <taxon>Bifidobacteriaceae</taxon>
        <taxon>Bifidobacterium</taxon>
    </lineage>
</organism>
<dbReference type="Proteomes" id="UP000216871">
    <property type="component" value="Unassembled WGS sequence"/>
</dbReference>
<evidence type="ECO:0000313" key="2">
    <source>
        <dbReference type="EMBL" id="OZG58600.1"/>
    </source>
</evidence>
<evidence type="ECO:0000313" key="3">
    <source>
        <dbReference type="Proteomes" id="UP000216871"/>
    </source>
</evidence>
<dbReference type="PROSITE" id="PS51272">
    <property type="entry name" value="SLH"/>
    <property type="match status" value="2"/>
</dbReference>
<sequence>MPNDWLSRMLLPPSAEYSNGRNAYWESSPAHGKSSVEAFLISAMHRTVKTLAVDASHSQYISVYRDNDIDSNQSVDYSIDPGRTATVTVPAGSAVKLAYTESTTWNLSKEYTNWGLMDAASPVTRSGDTTYSVGSSGIAAGQYQVNMAQGENKQAVEVLAADGSEIKSYHVGWYADDNTQIVTVPASAATVRLSYPDATVWRLLSARPGYERVKDVDSSTPHQADIIELMKSGISSGWEEPDGSTTFRPGVSVVRQDMAAFLYRLAGSPAYTPTSADKARFTDVNDGTSHAKEIWWLASTSITTGYSDGSFGVGGTVSRQDMAAFLLRMKK</sequence>
<feature type="domain" description="SLH" evidence="1">
    <location>
        <begin position="209"/>
        <end position="276"/>
    </location>
</feature>
<comment type="caution">
    <text evidence="2">The sequence shown here is derived from an EMBL/GenBank/DDBJ whole genome shotgun (WGS) entry which is preliminary data.</text>
</comment>
<accession>A0A261FHF3</accession>
<dbReference type="InterPro" id="IPR001119">
    <property type="entry name" value="SLH_dom"/>
</dbReference>